<evidence type="ECO:0000259" key="8">
    <source>
        <dbReference type="Pfam" id="PF03002"/>
    </source>
</evidence>
<keyword evidence="3" id="KW-0964">Secreted</keyword>
<evidence type="ECO:0000256" key="1">
    <source>
        <dbReference type="ARBA" id="ARBA00004613"/>
    </source>
</evidence>
<evidence type="ECO:0000256" key="4">
    <source>
        <dbReference type="ARBA" id="ARBA00022685"/>
    </source>
</evidence>
<keyword evidence="7" id="KW-1015">Disulfide bond</keyword>
<dbReference type="CTD" id="1325"/>
<dbReference type="GO" id="GO:0030334">
    <property type="term" value="P:regulation of cell migration"/>
    <property type="evidence" value="ECO:0007669"/>
    <property type="project" value="TreeGrafter"/>
</dbReference>
<dbReference type="GO" id="GO:0007193">
    <property type="term" value="P:adenylate cyclase-inhibiting G protein-coupled receptor signaling pathway"/>
    <property type="evidence" value="ECO:0007669"/>
    <property type="project" value="TreeGrafter"/>
</dbReference>
<dbReference type="InterPro" id="IPR004250">
    <property type="entry name" value="Somatostatin"/>
</dbReference>
<dbReference type="Proteomes" id="UP000245320">
    <property type="component" value="Chromosome 1"/>
</dbReference>
<evidence type="ECO:0000313" key="9">
    <source>
        <dbReference type="Proteomes" id="UP000245320"/>
    </source>
</evidence>
<name>A0A2U4AZK3_TURTR</name>
<proteinExistence type="inferred from homology"/>
<feature type="non-terminal residue" evidence="10">
    <location>
        <position position="1"/>
    </location>
</feature>
<organism evidence="9 10">
    <name type="scientific">Tursiops truncatus</name>
    <name type="common">Atlantic bottle-nosed dolphin</name>
    <name type="synonym">Delphinus truncatus</name>
    <dbReference type="NCBI Taxonomy" id="9739"/>
    <lineage>
        <taxon>Eukaryota</taxon>
        <taxon>Metazoa</taxon>
        <taxon>Chordata</taxon>
        <taxon>Craniata</taxon>
        <taxon>Vertebrata</taxon>
        <taxon>Euteleostomi</taxon>
        <taxon>Mammalia</taxon>
        <taxon>Eutheria</taxon>
        <taxon>Laurasiatheria</taxon>
        <taxon>Artiodactyla</taxon>
        <taxon>Whippomorpha</taxon>
        <taxon>Cetacea</taxon>
        <taxon>Odontoceti</taxon>
        <taxon>Delphinidae</taxon>
        <taxon>Tursiops</taxon>
    </lineage>
</organism>
<evidence type="ECO:0000256" key="3">
    <source>
        <dbReference type="ARBA" id="ARBA00022525"/>
    </source>
</evidence>
<comment type="similarity">
    <text evidence="2">Belongs to the somatostatin family.</text>
</comment>
<keyword evidence="5" id="KW-0372">Hormone</keyword>
<sequence>CRHLEKAAFSERNVNHEGFRLYSTFQPKICTLAVSFSAYTGSGRNKEKQLLTFLAWWYEWASQARAVSFLGGEAREVFKRQEVLPLQQSTCRDETPCKNFYWKTFSSCK</sequence>
<evidence type="ECO:0000256" key="2">
    <source>
        <dbReference type="ARBA" id="ARBA00008327"/>
    </source>
</evidence>
<gene>
    <name evidence="10" type="primary">CORT</name>
</gene>
<dbReference type="GO" id="GO:0005184">
    <property type="term" value="F:neuropeptide hormone activity"/>
    <property type="evidence" value="ECO:0007669"/>
    <property type="project" value="TreeGrafter"/>
</dbReference>
<evidence type="ECO:0000313" key="10">
    <source>
        <dbReference type="RefSeq" id="XP_019786366.1"/>
    </source>
</evidence>
<dbReference type="OrthoDB" id="9438385at2759"/>
<keyword evidence="9" id="KW-1185">Reference proteome</keyword>
<dbReference type="RefSeq" id="XP_019786366.1">
    <property type="nucleotide sequence ID" value="XM_019930807.1"/>
</dbReference>
<dbReference type="Pfam" id="PF03002">
    <property type="entry name" value="Somatostatin"/>
    <property type="match status" value="1"/>
</dbReference>
<evidence type="ECO:0000256" key="5">
    <source>
        <dbReference type="ARBA" id="ARBA00022702"/>
    </source>
</evidence>
<feature type="domain" description="Somatostatin/Cortistatin C-terminal" evidence="8">
    <location>
        <begin position="95"/>
        <end position="108"/>
    </location>
</feature>
<dbReference type="PANTHER" id="PTHR10558:SF1">
    <property type="entry name" value="CORTISTATIN"/>
    <property type="match status" value="1"/>
</dbReference>
<evidence type="ECO:0000256" key="6">
    <source>
        <dbReference type="ARBA" id="ARBA00022729"/>
    </source>
</evidence>
<reference evidence="10" key="1">
    <citation type="submission" date="2025-08" db="UniProtKB">
        <authorList>
            <consortium name="RefSeq"/>
        </authorList>
    </citation>
    <scope>IDENTIFICATION</scope>
    <source>
        <tissue evidence="10">Spleen</tissue>
    </source>
</reference>
<accession>A0A2U4AZK3</accession>
<dbReference type="InParanoid" id="A0A2U4AZK3"/>
<comment type="subcellular location">
    <subcellularLocation>
        <location evidence="1">Secreted</location>
    </subcellularLocation>
</comment>
<dbReference type="GO" id="GO:0005615">
    <property type="term" value="C:extracellular space"/>
    <property type="evidence" value="ECO:0007669"/>
    <property type="project" value="TreeGrafter"/>
</dbReference>
<evidence type="ECO:0000256" key="7">
    <source>
        <dbReference type="ARBA" id="ARBA00023157"/>
    </source>
</evidence>
<keyword evidence="4" id="KW-0165">Cleavage on pair of basic residues</keyword>
<keyword evidence="6" id="KW-0732">Signal</keyword>
<dbReference type="GO" id="GO:0001664">
    <property type="term" value="F:G protein-coupled receptor binding"/>
    <property type="evidence" value="ECO:0007669"/>
    <property type="project" value="TreeGrafter"/>
</dbReference>
<protein>
    <submittedName>
        <fullName evidence="10">Cortistatin</fullName>
    </submittedName>
</protein>
<dbReference type="InterPro" id="IPR018142">
    <property type="entry name" value="Somatostatin/Cortistatin_C"/>
</dbReference>
<dbReference type="PANTHER" id="PTHR10558">
    <property type="entry name" value="SOMATOSTATIN"/>
    <property type="match status" value="1"/>
</dbReference>
<dbReference type="AlphaFoldDB" id="A0A2U4AZK3"/>